<feature type="transmembrane region" description="Helical" evidence="12">
    <location>
        <begin position="20"/>
        <end position="38"/>
    </location>
</feature>
<comment type="catalytic activity">
    <reaction evidence="12">
        <text>an acyl-CoA + malonyl-CoA + H(+) = a 3-oxoacyl-CoA + CO2 + CoA</text>
        <dbReference type="Rhea" id="RHEA:50252"/>
        <dbReference type="ChEBI" id="CHEBI:15378"/>
        <dbReference type="ChEBI" id="CHEBI:16526"/>
        <dbReference type="ChEBI" id="CHEBI:57287"/>
        <dbReference type="ChEBI" id="CHEBI:57384"/>
        <dbReference type="ChEBI" id="CHEBI:58342"/>
        <dbReference type="ChEBI" id="CHEBI:90726"/>
    </reaction>
    <physiologicalReaction direction="left-to-right" evidence="12">
        <dbReference type="Rhea" id="RHEA:50253"/>
    </physiologicalReaction>
</comment>
<comment type="similarity">
    <text evidence="2 12">Belongs to the ELO family.</text>
</comment>
<keyword evidence="5 12" id="KW-0812">Transmembrane</keyword>
<organism evidence="13 14">
    <name type="scientific">Leptomonas seymouri</name>
    <dbReference type="NCBI Taxonomy" id="5684"/>
    <lineage>
        <taxon>Eukaryota</taxon>
        <taxon>Discoba</taxon>
        <taxon>Euglenozoa</taxon>
        <taxon>Kinetoplastea</taxon>
        <taxon>Metakinetoplastina</taxon>
        <taxon>Trypanosomatida</taxon>
        <taxon>Trypanosomatidae</taxon>
        <taxon>Leishmaniinae</taxon>
        <taxon>Leptomonas</taxon>
    </lineage>
</organism>
<keyword evidence="7 12" id="KW-1133">Transmembrane helix</keyword>
<dbReference type="OMA" id="GRWFIFM"/>
<evidence type="ECO:0000256" key="2">
    <source>
        <dbReference type="ARBA" id="ARBA00007263"/>
    </source>
</evidence>
<evidence type="ECO:0000256" key="3">
    <source>
        <dbReference type="ARBA" id="ARBA00022516"/>
    </source>
</evidence>
<comment type="subcellular location">
    <subcellularLocation>
        <location evidence="1">Membrane</location>
        <topology evidence="1">Multi-pass membrane protein</topology>
    </subcellularLocation>
</comment>
<dbReference type="GO" id="GO:0042761">
    <property type="term" value="P:very long-chain fatty acid biosynthetic process"/>
    <property type="evidence" value="ECO:0007669"/>
    <property type="project" value="TreeGrafter"/>
</dbReference>
<dbReference type="GO" id="GO:0034626">
    <property type="term" value="P:fatty acid elongation, polyunsaturated fatty acid"/>
    <property type="evidence" value="ECO:0007669"/>
    <property type="project" value="TreeGrafter"/>
</dbReference>
<feature type="transmembrane region" description="Helical" evidence="12">
    <location>
        <begin position="184"/>
        <end position="208"/>
    </location>
</feature>
<evidence type="ECO:0000256" key="5">
    <source>
        <dbReference type="ARBA" id="ARBA00022692"/>
    </source>
</evidence>
<evidence type="ECO:0000256" key="7">
    <source>
        <dbReference type="ARBA" id="ARBA00022989"/>
    </source>
</evidence>
<proteinExistence type="inferred from homology"/>
<dbReference type="Proteomes" id="UP000038009">
    <property type="component" value="Unassembled WGS sequence"/>
</dbReference>
<feature type="transmembrane region" description="Helical" evidence="12">
    <location>
        <begin position="50"/>
        <end position="76"/>
    </location>
</feature>
<evidence type="ECO:0000256" key="10">
    <source>
        <dbReference type="ARBA" id="ARBA00023160"/>
    </source>
</evidence>
<keyword evidence="4 12" id="KW-0808">Transferase</keyword>
<feature type="transmembrane region" description="Helical" evidence="12">
    <location>
        <begin position="88"/>
        <end position="107"/>
    </location>
</feature>
<dbReference type="OrthoDB" id="434092at2759"/>
<keyword evidence="14" id="KW-1185">Reference proteome</keyword>
<keyword evidence="10 12" id="KW-0275">Fatty acid biosynthesis</keyword>
<evidence type="ECO:0000256" key="1">
    <source>
        <dbReference type="ARBA" id="ARBA00004141"/>
    </source>
</evidence>
<feature type="transmembrane region" description="Helical" evidence="12">
    <location>
        <begin position="128"/>
        <end position="145"/>
    </location>
</feature>
<dbReference type="EC" id="2.3.1.-" evidence="12"/>
<dbReference type="Pfam" id="PF01151">
    <property type="entry name" value="ELO"/>
    <property type="match status" value="1"/>
</dbReference>
<comment type="caution">
    <text evidence="13">The sequence shown here is derived from an EMBL/GenBank/DDBJ whole genome shotgun (WGS) entry which is preliminary data.</text>
</comment>
<reference evidence="13 14" key="1">
    <citation type="journal article" date="2015" name="PLoS Pathog.">
        <title>Leptomonas seymouri: Adaptations to the Dixenous Life Cycle Analyzed by Genome Sequencing, Transcriptome Profiling and Co-infection with Leishmania donovani.</title>
        <authorList>
            <person name="Kraeva N."/>
            <person name="Butenko A."/>
            <person name="Hlavacova J."/>
            <person name="Kostygov A."/>
            <person name="Myskova J."/>
            <person name="Grybchuk D."/>
            <person name="Lestinova T."/>
            <person name="Votypka J."/>
            <person name="Volf P."/>
            <person name="Opperdoes F."/>
            <person name="Flegontov P."/>
            <person name="Lukes J."/>
            <person name="Yurchenko V."/>
        </authorList>
    </citation>
    <scope>NUCLEOTIDE SEQUENCE [LARGE SCALE GENOMIC DNA]</scope>
    <source>
        <strain evidence="13 14">ATCC 30220</strain>
    </source>
</reference>
<keyword evidence="3 12" id="KW-0444">Lipid biosynthesis</keyword>
<dbReference type="GO" id="GO:0005789">
    <property type="term" value="C:endoplasmic reticulum membrane"/>
    <property type="evidence" value="ECO:0007669"/>
    <property type="project" value="TreeGrafter"/>
</dbReference>
<dbReference type="GO" id="GO:0009922">
    <property type="term" value="F:fatty acid elongase activity"/>
    <property type="evidence" value="ECO:0007669"/>
    <property type="project" value="InterPro"/>
</dbReference>
<evidence type="ECO:0000256" key="8">
    <source>
        <dbReference type="ARBA" id="ARBA00023098"/>
    </source>
</evidence>
<evidence type="ECO:0000313" key="13">
    <source>
        <dbReference type="EMBL" id="KPI89593.1"/>
    </source>
</evidence>
<dbReference type="GO" id="GO:0034625">
    <property type="term" value="P:fatty acid elongation, monounsaturated fatty acid"/>
    <property type="evidence" value="ECO:0007669"/>
    <property type="project" value="TreeGrafter"/>
</dbReference>
<keyword evidence="8 12" id="KW-0443">Lipid metabolism</keyword>
<gene>
    <name evidence="13" type="ORF">ABL78_1258</name>
</gene>
<dbReference type="EMBL" id="LJSK01000020">
    <property type="protein sequence ID" value="KPI89593.1"/>
    <property type="molecule type" value="Genomic_DNA"/>
</dbReference>
<dbReference type="PANTHER" id="PTHR11157">
    <property type="entry name" value="FATTY ACID ACYL TRANSFERASE-RELATED"/>
    <property type="match status" value="1"/>
</dbReference>
<evidence type="ECO:0000256" key="4">
    <source>
        <dbReference type="ARBA" id="ARBA00022679"/>
    </source>
</evidence>
<accession>A0A0N1PDR8</accession>
<keyword evidence="6 12" id="KW-0276">Fatty acid metabolism</keyword>
<sequence length="270" mass="30961">MHNFNSDHAITLFSDYGDVLQYTCVLYTVLILLGPRLMEGREAYELTSLIRAWNLLLAVFSIAGSVYCVTLLMYMSESRPFYDVVCRFDYSVLYDGAFSFWVFSFMVSKIPEMLDTVFLCLRKKPITFLHAYHHLTVAIFSWMGGRHLLPSGIWFATMNYVVHALMYSYYFLCSCGLKRAVAPFAPLITCLQIVQMMLGYAICLYTAYHKFASPYGCEMPASLIRMGLLMYGSYFFLFVGFFLTRYGKRKSLHTQRASVPTATAVHEKSA</sequence>
<evidence type="ECO:0000313" key="14">
    <source>
        <dbReference type="Proteomes" id="UP000038009"/>
    </source>
</evidence>
<keyword evidence="9 12" id="KW-0472">Membrane</keyword>
<name>A0A0N1PDR8_LEPSE</name>
<dbReference type="GO" id="GO:0030148">
    <property type="term" value="P:sphingolipid biosynthetic process"/>
    <property type="evidence" value="ECO:0007669"/>
    <property type="project" value="TreeGrafter"/>
</dbReference>
<dbReference type="GO" id="GO:0019367">
    <property type="term" value="P:fatty acid elongation, saturated fatty acid"/>
    <property type="evidence" value="ECO:0007669"/>
    <property type="project" value="TreeGrafter"/>
</dbReference>
<dbReference type="AlphaFoldDB" id="A0A0N1PDR8"/>
<feature type="transmembrane region" description="Helical" evidence="12">
    <location>
        <begin position="228"/>
        <end position="246"/>
    </location>
</feature>
<evidence type="ECO:0000256" key="11">
    <source>
        <dbReference type="ARBA" id="ARBA00044291"/>
    </source>
</evidence>
<dbReference type="PANTHER" id="PTHR11157:SF17">
    <property type="entry name" value="ELONGATION OF VERY LONG CHAIN FATTY ACIDS PROTEIN 6"/>
    <property type="match status" value="1"/>
</dbReference>
<evidence type="ECO:0000256" key="9">
    <source>
        <dbReference type="ARBA" id="ARBA00023136"/>
    </source>
</evidence>
<evidence type="ECO:0000256" key="12">
    <source>
        <dbReference type="RuleBase" id="RU361115"/>
    </source>
</evidence>
<dbReference type="InterPro" id="IPR002076">
    <property type="entry name" value="ELO_fam"/>
</dbReference>
<evidence type="ECO:0000256" key="6">
    <source>
        <dbReference type="ARBA" id="ARBA00022832"/>
    </source>
</evidence>
<feature type="transmembrane region" description="Helical" evidence="12">
    <location>
        <begin position="151"/>
        <end position="172"/>
    </location>
</feature>
<dbReference type="VEuPathDB" id="TriTrypDB:Lsey_0020_0070"/>
<protein>
    <recommendedName>
        <fullName evidence="11 12">Elongation of fatty acids protein</fullName>
        <ecNumber evidence="12">2.3.1.-</ecNumber>
    </recommendedName>
</protein>